<comment type="subcellular location">
    <subcellularLocation>
        <location evidence="1 3">Nucleus</location>
    </subcellularLocation>
</comment>
<organism evidence="6 7">
    <name type="scientific">Ceratosolen solmsi marchali</name>
    <dbReference type="NCBI Taxonomy" id="326594"/>
    <lineage>
        <taxon>Eukaryota</taxon>
        <taxon>Metazoa</taxon>
        <taxon>Ecdysozoa</taxon>
        <taxon>Arthropoda</taxon>
        <taxon>Hexapoda</taxon>
        <taxon>Insecta</taxon>
        <taxon>Pterygota</taxon>
        <taxon>Neoptera</taxon>
        <taxon>Endopterygota</taxon>
        <taxon>Hymenoptera</taxon>
        <taxon>Apocrita</taxon>
        <taxon>Proctotrupomorpha</taxon>
        <taxon>Chalcidoidea</taxon>
        <taxon>Agaonidae</taxon>
        <taxon>Agaoninae</taxon>
        <taxon>Ceratosolen</taxon>
    </lineage>
</organism>
<evidence type="ECO:0000313" key="6">
    <source>
        <dbReference type="Proteomes" id="UP000695007"/>
    </source>
</evidence>
<evidence type="ECO:0000256" key="2">
    <source>
        <dbReference type="ARBA" id="ARBA00023242"/>
    </source>
</evidence>
<feature type="domain" description="TFIIS N-terminal" evidence="5">
    <location>
        <begin position="7"/>
        <end position="80"/>
    </location>
</feature>
<dbReference type="GO" id="GO:0003746">
    <property type="term" value="F:translation elongation factor activity"/>
    <property type="evidence" value="ECO:0007669"/>
    <property type="project" value="UniProtKB-KW"/>
</dbReference>
<gene>
    <name evidence="7" type="primary">LOC105365713</name>
</gene>
<feature type="region of interest" description="Disordered" evidence="4">
    <location>
        <begin position="766"/>
        <end position="808"/>
    </location>
</feature>
<feature type="compositionally biased region" description="Low complexity" evidence="4">
    <location>
        <begin position="508"/>
        <end position="518"/>
    </location>
</feature>
<keyword evidence="2 3" id="KW-0539">Nucleus</keyword>
<sequence>MSMSTEEKIRHYQRSIDRSILDKSRLLHCIEILSKLPVTVQHLQVTGIGRTVNALRKIENGVGDAAKRLVAKWKIMVANTDTSEEEDEACVPDVPESYESPECDSESENIINESRGSNIIPPEALRRPVLSPSIILDEDILSNTSPSTSNNHIASDDEEKLTSHNISKAKSKIKSLDINSKFTNSKHLCHKGKGSKKESKSKRDKHKDESAKVNKNNLKDPENIKNKKKDKDKNKIESCTSSSSSKNKKFSDDEKHRKRTYDSSSSDAENDIKKKKKLESEEENAYNEEYVINDEGSEDEKNCRMPSLDSQLKEKSSLKSISQSDKEKLKEKHRNSSSHGKIKKHESSEKLKKDEKQSSSKSNECAKERKYKNDEQCNKESLKLTSSSSSNRDHSKIKYKDKDKHNKDKVKESNSKSHKEEKNTTKDDRGKCKENNEVKEHKESKSHKVQKEHKEKKKTKKSGYGGIDCNSGTSFADALGMCTMLPPSKKKKESISLNLSKSSKIDQPSAQSSPVIPSSSKCVLHKVKSEPDSPESLPLLSSNVKLEPLSRIDEEVDLASTLPEPSPHYKPLPHLNHAQRRQDEDNMLSQVIYAKNQRTKVYSGNKIGYTNVPSLYEMCIRVLIENIDALEFTGGVPYYIIKPVLERATPDQLFILEHHNPYLIEDSDPLWKFHCSKDFRTKQREEMETWREMYMRCLDEREAKLKALTANIKQSIDKSTPVRSTKLAYVDNVVKPPRNVLRKQAKYGTANSSSKVSDLKKKLIATSGSCSSSSGNSGSMLEERITVPPPPVARIRSSSSSTLKKTKAPLMAKALQAIKGRYKR</sequence>
<dbReference type="InterPro" id="IPR035441">
    <property type="entry name" value="TFIIS/LEDGF_dom_sf"/>
</dbReference>
<feature type="region of interest" description="Disordered" evidence="4">
    <location>
        <begin position="484"/>
        <end position="518"/>
    </location>
</feature>
<feature type="compositionally biased region" description="Basic and acidic residues" evidence="4">
    <location>
        <begin position="345"/>
        <end position="382"/>
    </location>
</feature>
<dbReference type="InterPro" id="IPR017923">
    <property type="entry name" value="TFIIS_N"/>
</dbReference>
<name>A0AAJ6YQA6_9HYME</name>
<feature type="compositionally biased region" description="Acidic residues" evidence="4">
    <location>
        <begin position="280"/>
        <end position="298"/>
    </location>
</feature>
<dbReference type="InterPro" id="IPR003617">
    <property type="entry name" value="TFIIS/CRSP70_N_sub"/>
</dbReference>
<dbReference type="Proteomes" id="UP000695007">
    <property type="component" value="Unplaced"/>
</dbReference>
<feature type="compositionally biased region" description="Polar residues" evidence="4">
    <location>
        <begin position="141"/>
        <end position="153"/>
    </location>
</feature>
<dbReference type="SMART" id="SM00509">
    <property type="entry name" value="TFS2N"/>
    <property type="match status" value="1"/>
</dbReference>
<keyword evidence="7" id="KW-0251">Elongation factor</keyword>
<dbReference type="CTD" id="6924"/>
<accession>A0AAJ6YQA6</accession>
<feature type="compositionally biased region" description="Basic and acidic residues" evidence="4">
    <location>
        <begin position="206"/>
        <end position="236"/>
    </location>
</feature>
<keyword evidence="6" id="KW-1185">Reference proteome</keyword>
<proteinExistence type="predicted"/>
<dbReference type="Pfam" id="PF08711">
    <property type="entry name" value="Med26"/>
    <property type="match status" value="1"/>
</dbReference>
<dbReference type="SUPFAM" id="SSF47676">
    <property type="entry name" value="Conserved domain common to transcription factors TFIIS, elongin A, CRSP70"/>
    <property type="match status" value="1"/>
</dbReference>
<evidence type="ECO:0000256" key="3">
    <source>
        <dbReference type="PROSITE-ProRule" id="PRU00649"/>
    </source>
</evidence>
<reference evidence="7" key="1">
    <citation type="submission" date="2025-08" db="UniProtKB">
        <authorList>
            <consortium name="RefSeq"/>
        </authorList>
    </citation>
    <scope>IDENTIFICATION</scope>
</reference>
<dbReference type="GO" id="GO:0070449">
    <property type="term" value="C:elongin complex"/>
    <property type="evidence" value="ECO:0007669"/>
    <property type="project" value="InterPro"/>
</dbReference>
<evidence type="ECO:0000256" key="4">
    <source>
        <dbReference type="SAM" id="MobiDB-lite"/>
    </source>
</evidence>
<evidence type="ECO:0000313" key="7">
    <source>
        <dbReference type="RefSeq" id="XP_011502248.1"/>
    </source>
</evidence>
<dbReference type="GeneID" id="105365713"/>
<dbReference type="PANTHER" id="PTHR15141:SF76">
    <property type="entry name" value="TRANSCRIPTION ELONGATION FACTOR B POLYPEPTIDE 3"/>
    <property type="match status" value="1"/>
</dbReference>
<dbReference type="Pfam" id="PF06881">
    <property type="entry name" value="Elongin_A"/>
    <property type="match status" value="1"/>
</dbReference>
<feature type="region of interest" description="Disordered" evidence="4">
    <location>
        <begin position="141"/>
        <end position="164"/>
    </location>
</feature>
<feature type="compositionally biased region" description="Basic and acidic residues" evidence="4">
    <location>
        <begin position="391"/>
        <end position="443"/>
    </location>
</feature>
<dbReference type="InterPro" id="IPR010684">
    <property type="entry name" value="RNA_pol_II_trans_fac_SIII_A"/>
</dbReference>
<dbReference type="Gene3D" id="6.10.250.3180">
    <property type="match status" value="1"/>
</dbReference>
<dbReference type="Gene3D" id="1.20.930.10">
    <property type="entry name" value="Conserved domain common to transcription factors TFIIS, elongin A, CRSP70"/>
    <property type="match status" value="1"/>
</dbReference>
<dbReference type="GO" id="GO:0006368">
    <property type="term" value="P:transcription elongation by RNA polymerase II"/>
    <property type="evidence" value="ECO:0007669"/>
    <property type="project" value="InterPro"/>
</dbReference>
<dbReference type="InterPro" id="IPR051870">
    <property type="entry name" value="Elongin-A_domain"/>
</dbReference>
<dbReference type="RefSeq" id="XP_011502248.1">
    <property type="nucleotide sequence ID" value="XM_011503946.1"/>
</dbReference>
<feature type="compositionally biased region" description="Basic residues" evidence="4">
    <location>
        <begin position="444"/>
        <end position="461"/>
    </location>
</feature>
<keyword evidence="7" id="KW-0648">Protein biosynthesis</keyword>
<dbReference type="KEGG" id="csol:105365713"/>
<feature type="compositionally biased region" description="Low complexity" evidence="4">
    <location>
        <begin position="793"/>
        <end position="803"/>
    </location>
</feature>
<evidence type="ECO:0000259" key="5">
    <source>
        <dbReference type="PROSITE" id="PS51319"/>
    </source>
</evidence>
<protein>
    <submittedName>
        <fullName evidence="7">Transcription elongation factor B polypeptide 3</fullName>
    </submittedName>
</protein>
<evidence type="ECO:0000256" key="1">
    <source>
        <dbReference type="ARBA" id="ARBA00004123"/>
    </source>
</evidence>
<feature type="compositionally biased region" description="Basic residues" evidence="4">
    <location>
        <begin position="187"/>
        <end position="205"/>
    </location>
</feature>
<feature type="compositionally biased region" description="Basic residues" evidence="4">
    <location>
        <begin position="331"/>
        <end position="344"/>
    </location>
</feature>
<dbReference type="AlphaFoldDB" id="A0AAJ6YQA6"/>
<feature type="region of interest" description="Disordered" evidence="4">
    <location>
        <begin position="184"/>
        <end position="468"/>
    </location>
</feature>
<dbReference type="PROSITE" id="PS51319">
    <property type="entry name" value="TFIIS_N"/>
    <property type="match status" value="1"/>
</dbReference>
<feature type="compositionally biased region" description="Low complexity" evidence="4">
    <location>
        <begin position="767"/>
        <end position="779"/>
    </location>
</feature>
<dbReference type="PANTHER" id="PTHR15141">
    <property type="entry name" value="TRANSCRIPTION ELONGATION FACTOR B POLYPEPTIDE 3"/>
    <property type="match status" value="1"/>
</dbReference>